<dbReference type="InterPro" id="IPR023093">
    <property type="entry name" value="ScpA-like_C"/>
</dbReference>
<dbReference type="InterPro" id="IPR039781">
    <property type="entry name" value="Rad21/Rec8-like"/>
</dbReference>
<evidence type="ECO:0000259" key="10">
    <source>
        <dbReference type="Pfam" id="PF04825"/>
    </source>
</evidence>
<dbReference type="FunFam" id="1.10.10.580:FF:000002">
    <property type="entry name" value="Sister chromatid cohesion 1 protein 4"/>
    <property type="match status" value="1"/>
</dbReference>
<evidence type="ECO:0000313" key="11">
    <source>
        <dbReference type="EMBL" id="JAU40683.1"/>
    </source>
</evidence>
<dbReference type="PANTHER" id="PTHR12585:SF73">
    <property type="entry name" value="SISTER CHROMATID COHESION 1 PROTEIN 2"/>
    <property type="match status" value="1"/>
</dbReference>
<dbReference type="GO" id="GO:0008278">
    <property type="term" value="C:cohesin complex"/>
    <property type="evidence" value="ECO:0007669"/>
    <property type="project" value="InterPro"/>
</dbReference>
<feature type="domain" description="Rad21/Rec8-like protein N-terminal" evidence="10">
    <location>
        <begin position="39"/>
        <end position="95"/>
    </location>
</feature>
<evidence type="ECO:0000256" key="4">
    <source>
        <dbReference type="ARBA" id="ARBA00022776"/>
    </source>
</evidence>
<feature type="compositionally biased region" description="Basic and acidic residues" evidence="8">
    <location>
        <begin position="217"/>
        <end position="231"/>
    </location>
</feature>
<comment type="similarity">
    <text evidence="2">Belongs to the rad21 family.</text>
</comment>
<evidence type="ECO:0000256" key="6">
    <source>
        <dbReference type="ARBA" id="ARBA00023242"/>
    </source>
</evidence>
<evidence type="ECO:0000256" key="8">
    <source>
        <dbReference type="SAM" id="MobiDB-lite"/>
    </source>
</evidence>
<comment type="subunit">
    <text evidence="7">Component of the cohesin complex.</text>
</comment>
<dbReference type="GO" id="GO:0003682">
    <property type="term" value="F:chromatin binding"/>
    <property type="evidence" value="ECO:0007669"/>
    <property type="project" value="TreeGrafter"/>
</dbReference>
<feature type="compositionally biased region" description="Basic and acidic residues" evidence="8">
    <location>
        <begin position="352"/>
        <end position="369"/>
    </location>
</feature>
<name>A0A1J3F979_NOCCA</name>
<feature type="domain" description="Rad21/Rec8-like protein C-terminal eukaryotic" evidence="9">
    <location>
        <begin position="756"/>
        <end position="807"/>
    </location>
</feature>
<dbReference type="Gene3D" id="1.10.10.580">
    <property type="entry name" value="Structural maintenance of chromosome 1. Chain E"/>
    <property type="match status" value="1"/>
</dbReference>
<dbReference type="InterPro" id="IPR006910">
    <property type="entry name" value="Rad21_Rec8_N"/>
</dbReference>
<dbReference type="GO" id="GO:1990414">
    <property type="term" value="P:replication-born double-strand break repair via sister chromatid exchange"/>
    <property type="evidence" value="ECO:0007669"/>
    <property type="project" value="TreeGrafter"/>
</dbReference>
<dbReference type="Pfam" id="PF04824">
    <property type="entry name" value="Rad21_Rec8"/>
    <property type="match status" value="1"/>
</dbReference>
<proteinExistence type="inferred from homology"/>
<dbReference type="AlphaFoldDB" id="A0A1J3F979"/>
<dbReference type="GO" id="GO:0005634">
    <property type="term" value="C:nucleus"/>
    <property type="evidence" value="ECO:0007669"/>
    <property type="project" value="UniProtKB-SubCell"/>
</dbReference>
<organism evidence="11">
    <name type="scientific">Noccaea caerulescens</name>
    <name type="common">Alpine penny-cress</name>
    <name type="synonym">Thlaspi caerulescens</name>
    <dbReference type="NCBI Taxonomy" id="107243"/>
    <lineage>
        <taxon>Eukaryota</taxon>
        <taxon>Viridiplantae</taxon>
        <taxon>Streptophyta</taxon>
        <taxon>Embryophyta</taxon>
        <taxon>Tracheophyta</taxon>
        <taxon>Spermatophyta</taxon>
        <taxon>Magnoliopsida</taxon>
        <taxon>eudicotyledons</taxon>
        <taxon>Gunneridae</taxon>
        <taxon>Pentapetalae</taxon>
        <taxon>rosids</taxon>
        <taxon>malvids</taxon>
        <taxon>Brassicales</taxon>
        <taxon>Brassicaceae</taxon>
        <taxon>Coluteocarpeae</taxon>
        <taxon>Noccaea</taxon>
    </lineage>
</organism>
<feature type="region of interest" description="Disordered" evidence="8">
    <location>
        <begin position="270"/>
        <end position="380"/>
    </location>
</feature>
<dbReference type="GO" id="GO:0051301">
    <property type="term" value="P:cell division"/>
    <property type="evidence" value="ECO:0007669"/>
    <property type="project" value="UniProtKB-KW"/>
</dbReference>
<keyword evidence="3" id="KW-0132">Cell division</keyword>
<dbReference type="EMBL" id="GEVK01012149">
    <property type="protein sequence ID" value="JAU40683.1"/>
    <property type="molecule type" value="Transcribed_RNA"/>
</dbReference>
<dbReference type="InterPro" id="IPR006909">
    <property type="entry name" value="Rad21/Rec8_C_eu"/>
</dbReference>
<dbReference type="GO" id="GO:0007059">
    <property type="term" value="P:chromosome segregation"/>
    <property type="evidence" value="ECO:0007669"/>
    <property type="project" value="UniProtKB-KW"/>
</dbReference>
<dbReference type="InterPro" id="IPR036390">
    <property type="entry name" value="WH_DNA-bd_sf"/>
</dbReference>
<sequence length="813" mass="91843">MILFSKISLLDPYNPCFLEKDGFLQSLEIFSFFSVGCTDQILHKELDALTYRVLAYLLLGVVRIYSKKVDFLFDDCNKALIGIKEFVAKEKDRESTNVPLTASTECFSIALPESFELDAFDLGVLEDFHGGNVKPQEDITLKDGGQEAENMDQYYMERFDMGEVFMYTSNETFLADHNNTKDESFAHDMDIDTEIVRDTTEEASVRVVEAEPLDSNESSRDHQNASRHREDPESDDMLVELQKFEDIRRAQEEETDRETISTIVQRLVDLHEPSGDNLHRDGHRENSESEKTTVETSREKMLHDQSLPSECNSPEAIHGAEEQPSGASRLDREKEIPEMSPLVEPEPGSVSEMRDLPEGVEKRRGHSDGEMTNSEMLHGSHKEPFETSEVNQVGLHRGTEKCFLSDMSFSEDGCKGFNAKETPVTGTPKTPSRLRISEGETSHQYSIIPTPAAKESARVSRKRKCLIDDEVIIPNKVMKKIIGDPSDLITKRRKVPHTDYSDRRIKRLADPSKDIWNPLIPYGSSELQLLFSKPIKLREPNTTETPKAAKTTRRVKDSSVGPVRSHRNVFSPEQTENAQEIMETPQAAALTELKITVPETVGGNTEVLAETGSSSVAAGIAHQTETPVKPAEPAEIAPETPARTSEHTWIAPETPVVSERVEIAPETPVRESTSKRYFKDPETCDKETRHASSFASCDEHRSEICEDRRDLDAILMNEEVNADGTEDLQQESWSVRTRNVAKFLEKTFQEQSQKGEEEKASLLQLCRGRTQKESARLFYETLVLKTKGYLEVKQDHPYSDVLLTRYTRQQAAC</sequence>
<evidence type="ECO:0000256" key="3">
    <source>
        <dbReference type="ARBA" id="ARBA00022618"/>
    </source>
</evidence>
<keyword evidence="4" id="KW-0131">Cell cycle</keyword>
<feature type="compositionally biased region" description="Basic and acidic residues" evidence="8">
    <location>
        <begin position="270"/>
        <end position="303"/>
    </location>
</feature>
<dbReference type="Pfam" id="PF04825">
    <property type="entry name" value="Rad21_Rec8_N"/>
    <property type="match status" value="1"/>
</dbReference>
<evidence type="ECO:0000259" key="9">
    <source>
        <dbReference type="Pfam" id="PF04824"/>
    </source>
</evidence>
<dbReference type="GO" id="GO:0007062">
    <property type="term" value="P:sister chromatid cohesion"/>
    <property type="evidence" value="ECO:0007669"/>
    <property type="project" value="InterPro"/>
</dbReference>
<gene>
    <name evidence="11" type="ORF">LC_TR482_c0_g1_i1_g.1304</name>
</gene>
<dbReference type="CDD" id="cd21793">
    <property type="entry name" value="Rad21_Rec8_M_AtSYN1-like"/>
    <property type="match status" value="1"/>
</dbReference>
<evidence type="ECO:0000256" key="7">
    <source>
        <dbReference type="ARBA" id="ARBA00064543"/>
    </source>
</evidence>
<dbReference type="PANTHER" id="PTHR12585">
    <property type="entry name" value="SCC1 / RAD21 FAMILY MEMBER"/>
    <property type="match status" value="1"/>
</dbReference>
<feature type="region of interest" description="Disordered" evidence="8">
    <location>
        <begin position="540"/>
        <end position="578"/>
    </location>
</feature>
<evidence type="ECO:0000256" key="5">
    <source>
        <dbReference type="ARBA" id="ARBA00022829"/>
    </source>
</evidence>
<keyword evidence="5" id="KW-0159">Chromosome partition</keyword>
<keyword evidence="6" id="KW-0539">Nucleus</keyword>
<evidence type="ECO:0000256" key="2">
    <source>
        <dbReference type="ARBA" id="ARBA00009870"/>
    </source>
</evidence>
<feature type="region of interest" description="Disordered" evidence="8">
    <location>
        <begin position="200"/>
        <end position="237"/>
    </location>
</feature>
<evidence type="ECO:0000256" key="1">
    <source>
        <dbReference type="ARBA" id="ARBA00004123"/>
    </source>
</evidence>
<protein>
    <submittedName>
        <fullName evidence="11">Sister chromatid cohesion 1 protein 2</fullName>
    </submittedName>
</protein>
<accession>A0A1J3F979</accession>
<dbReference type="SUPFAM" id="SSF46785">
    <property type="entry name" value="Winged helix' DNA-binding domain"/>
    <property type="match status" value="1"/>
</dbReference>
<keyword evidence="4" id="KW-0498">Mitosis</keyword>
<reference evidence="11" key="1">
    <citation type="submission" date="2016-07" db="EMBL/GenBank/DDBJ databases">
        <title>De novo transcriptome assembly of four accessions of the metal hyperaccumulator plant Noccaea caerulescens.</title>
        <authorList>
            <person name="Blande D."/>
            <person name="Halimaa P."/>
            <person name="Tervahauta A.I."/>
            <person name="Aarts M.G."/>
            <person name="Karenlampi S.O."/>
        </authorList>
    </citation>
    <scope>NUCLEOTIDE SEQUENCE</scope>
</reference>
<comment type="subcellular location">
    <subcellularLocation>
        <location evidence="1">Nucleus</location>
    </subcellularLocation>
</comment>